<feature type="region of interest" description="Disordered" evidence="1">
    <location>
        <begin position="551"/>
        <end position="601"/>
    </location>
</feature>
<organism evidence="3">
    <name type="scientific">Chlamydomonas chlamydogama</name>
    <dbReference type="NCBI Taxonomy" id="225041"/>
    <lineage>
        <taxon>Eukaryota</taxon>
        <taxon>Viridiplantae</taxon>
        <taxon>Chlorophyta</taxon>
        <taxon>core chlorophytes</taxon>
        <taxon>Chlorophyceae</taxon>
        <taxon>CS clade</taxon>
        <taxon>Chlamydomonadales</taxon>
        <taxon>Chlamydomonadaceae</taxon>
        <taxon>Chlamydomonas</taxon>
    </lineage>
</organism>
<feature type="region of interest" description="Disordered" evidence="1">
    <location>
        <begin position="736"/>
        <end position="803"/>
    </location>
</feature>
<feature type="region of interest" description="Disordered" evidence="1">
    <location>
        <begin position="196"/>
        <end position="226"/>
    </location>
</feature>
<gene>
    <name evidence="2" type="ORF">CCHL1392_LOCUS28</name>
    <name evidence="3" type="ORF">CCHL1392_LOCUS30</name>
</gene>
<evidence type="ECO:0000313" key="2">
    <source>
        <dbReference type="EMBL" id="CAD9650543.1"/>
    </source>
</evidence>
<feature type="region of interest" description="Disordered" evidence="1">
    <location>
        <begin position="127"/>
        <end position="156"/>
    </location>
</feature>
<feature type="region of interest" description="Disordered" evidence="1">
    <location>
        <begin position="447"/>
        <end position="466"/>
    </location>
</feature>
<feature type="compositionally biased region" description="Low complexity" evidence="1">
    <location>
        <begin position="137"/>
        <end position="149"/>
    </location>
</feature>
<dbReference type="EMBL" id="HBHD01000060">
    <property type="protein sequence ID" value="CAD9650548.1"/>
    <property type="molecule type" value="Transcribed_RNA"/>
</dbReference>
<feature type="region of interest" description="Disordered" evidence="1">
    <location>
        <begin position="258"/>
        <end position="350"/>
    </location>
</feature>
<feature type="region of interest" description="Disordered" evidence="1">
    <location>
        <begin position="473"/>
        <end position="511"/>
    </location>
</feature>
<sequence length="832" mass="88312">MGKTKGMGKQSKAPRRPAQFWSPLNNWWRQYLDENGRRPVTADVQAWYNAYADAVWGRDKPPWRDARIHAKCLRSTEQVKNYFRKYRASKKGVAESRSPDEDADDDEMQTGISSMIHAHNARVAEMTGSPPAGATSLGGADAHASGSGSFLRPSGSMHPATITTGLGLPAAWQPKTQALDNLALFKDATGAGLDAMRTGSGLLQSTGSGSMGEPPAPGPSPSMHTSPFAVAIHQTQRIAALQGAGSIHDLMRGGSLILPGTGGRASEAVGSPVSTSRSEAMSPAERRSSPSPHGPGLAMAAAGPPPEWATTPTGEPLAMPHEPQLPWPWGTQPPRLSGQAAPVPASARGPVTPAQAANAAAVAALAMAAALKSSAGSPRPTGPLETIEEAAVRDDGAHGGAEPWLRSSSDMGAATMAAYAGAAEAAWSEPAAASHRRRTLPDLQVSSRSYSRFRSVEASQPLQGGLDLMKQDEDSDLHASMSEQSTPRQRVPDGLRAASFPGPGSGRMAGRRHTVDVPDHVMHTSHARSAERRARMETEPVSWASAAMQVDEQQQQQHGDHLQQLPPPQRAAASMHHMHGRSYTPGRPWQQEGHPAPDFAGYGRNAERLPVWHQTPVPLARYHSPGTRSTQPYTPAARLPSLDYSAAGDEGTQYEASVPHLANLRSHSDIFPRSYHHTHTPPPYQPFQGYMHGAWAEQEFQQGPWTIGPDMSQEIVGESLQPSPADLNLNPWAHAAQAPAAPGSSTGARPPPRSALVQSGARQGMPASGGQGKDFAAGAGVGAQRRPSYLQQGQAAGEVDDAAEQEEYELMRVLASGDHDNMWASGHEVPPR</sequence>
<name>A0A6T5TX39_9CHLO</name>
<dbReference type="AlphaFoldDB" id="A0A6T5TX39"/>
<evidence type="ECO:0000256" key="1">
    <source>
        <dbReference type="SAM" id="MobiDB-lite"/>
    </source>
</evidence>
<proteinExistence type="predicted"/>
<feature type="compositionally biased region" description="Low complexity" evidence="1">
    <location>
        <begin position="736"/>
        <end position="748"/>
    </location>
</feature>
<accession>A0A6T5TX39</accession>
<evidence type="ECO:0000313" key="3">
    <source>
        <dbReference type="EMBL" id="CAD9650548.1"/>
    </source>
</evidence>
<reference evidence="3" key="1">
    <citation type="submission" date="2021-01" db="EMBL/GenBank/DDBJ databases">
        <authorList>
            <person name="Corre E."/>
            <person name="Pelletier E."/>
            <person name="Niang G."/>
            <person name="Scheremetjew M."/>
            <person name="Finn R."/>
            <person name="Kale V."/>
            <person name="Holt S."/>
            <person name="Cochrane G."/>
            <person name="Meng A."/>
            <person name="Brown T."/>
            <person name="Cohen L."/>
        </authorList>
    </citation>
    <scope>NUCLEOTIDE SEQUENCE</scope>
    <source>
        <strain evidence="3">SAG 11-48b</strain>
    </source>
</reference>
<feature type="compositionally biased region" description="Low complexity" evidence="1">
    <location>
        <begin position="198"/>
        <end position="208"/>
    </location>
</feature>
<dbReference type="EMBL" id="HBHD01000058">
    <property type="protein sequence ID" value="CAD9650543.1"/>
    <property type="molecule type" value="Transcribed_RNA"/>
</dbReference>
<protein>
    <submittedName>
        <fullName evidence="3">Uncharacterized protein</fullName>
    </submittedName>
</protein>